<evidence type="ECO:0000256" key="5">
    <source>
        <dbReference type="ARBA" id="ARBA00023277"/>
    </source>
</evidence>
<dbReference type="PANTHER" id="PTHR23429">
    <property type="entry name" value="GLUCOSE-6-PHOSPHATE 1-DEHYDROGENASE G6PD"/>
    <property type="match status" value="1"/>
</dbReference>
<dbReference type="GO" id="GO:0050661">
    <property type="term" value="F:NADP binding"/>
    <property type="evidence" value="ECO:0007669"/>
    <property type="project" value="InterPro"/>
</dbReference>
<name>A0A561WB29_ACTTI</name>
<dbReference type="InterPro" id="IPR001282">
    <property type="entry name" value="G6P_DH"/>
</dbReference>
<dbReference type="Pfam" id="PF02781">
    <property type="entry name" value="G6PD_C"/>
    <property type="match status" value="1"/>
</dbReference>
<comment type="pathway">
    <text evidence="1">Carbohydrate degradation; pentose phosphate pathway; D-ribulose 5-phosphate from D-glucose 6-phosphate (oxidative stage): step 1/3.</text>
</comment>
<dbReference type="NCBIfam" id="NF009492">
    <property type="entry name" value="PRK12853.1-3"/>
    <property type="match status" value="1"/>
</dbReference>
<proteinExistence type="predicted"/>
<dbReference type="Proteomes" id="UP000320239">
    <property type="component" value="Unassembled WGS sequence"/>
</dbReference>
<keyword evidence="9" id="KW-1185">Reference proteome</keyword>
<dbReference type="GO" id="GO:0004345">
    <property type="term" value="F:glucose-6-phosphate dehydrogenase activity"/>
    <property type="evidence" value="ECO:0007669"/>
    <property type="project" value="InterPro"/>
</dbReference>
<reference evidence="8 9" key="1">
    <citation type="submission" date="2019-06" db="EMBL/GenBank/DDBJ databases">
        <title>Sequencing the genomes of 1000 actinobacteria strains.</title>
        <authorList>
            <person name="Klenk H.-P."/>
        </authorList>
    </citation>
    <scope>NUCLEOTIDE SEQUENCE [LARGE SCALE GENOMIC DNA]</scope>
    <source>
        <strain evidence="8 9">DSM 43866</strain>
    </source>
</reference>
<evidence type="ECO:0000313" key="8">
    <source>
        <dbReference type="EMBL" id="TWG21068.1"/>
    </source>
</evidence>
<dbReference type="InterPro" id="IPR036291">
    <property type="entry name" value="NAD(P)-bd_dom_sf"/>
</dbReference>
<dbReference type="PIRSF" id="PIRSF000110">
    <property type="entry name" value="G6PD"/>
    <property type="match status" value="1"/>
</dbReference>
<keyword evidence="5" id="KW-0119">Carbohydrate metabolism</keyword>
<keyword evidence="3" id="KW-0521">NADP</keyword>
<protein>
    <submittedName>
        <fullName evidence="8">Glucose-6-phosphate 1-dehydrogenase</fullName>
    </submittedName>
</protein>
<dbReference type="SUPFAM" id="SSF51735">
    <property type="entry name" value="NAD(P)-binding Rossmann-fold domains"/>
    <property type="match status" value="1"/>
</dbReference>
<evidence type="ECO:0000256" key="3">
    <source>
        <dbReference type="ARBA" id="ARBA00022857"/>
    </source>
</evidence>
<gene>
    <name evidence="8" type="ORF">FHX34_103598</name>
</gene>
<evidence type="ECO:0000256" key="2">
    <source>
        <dbReference type="ARBA" id="ARBA00022526"/>
    </source>
</evidence>
<dbReference type="GO" id="GO:0006006">
    <property type="term" value="P:glucose metabolic process"/>
    <property type="evidence" value="ECO:0007669"/>
    <property type="project" value="UniProtKB-KW"/>
</dbReference>
<dbReference type="GO" id="GO:0009051">
    <property type="term" value="P:pentose-phosphate shunt, oxidative branch"/>
    <property type="evidence" value="ECO:0007669"/>
    <property type="project" value="TreeGrafter"/>
</dbReference>
<sequence length="463" mass="49834">MTNEGSAQTLLILGASGDLTARLLLPGLGALLAARNAPAVTLVGAGMDDWDEARWRQRVTDAFAGHGTAAPAARVIAQTRYARADVTRADDLRQLLSGADRPVIFFALPPAVTAKACEALLDVRLPEGTRLVLEKPFGTGTSSAAALNRLLTRLVPEDRVHRVDHFLGKSTVLNLVGLRFANRIFEPLLNAEHVESVDIVFDESLALEGRAGYYDRAGALADMIQSHLLQILALLTMESPLSLDPQEFRDATADVLRATRLWGGDPKTASLRARYTAGELGGLQLPGYAQEPGVDPARGTETLAEMVLAVDTWRWAGVPFRLRSGKAVGRSRKEAVITFKEPPRMPAGLHGHGEADRLRISFGPDRLALDFNINGPADPFVLDPVTLEAEFGPGDLPPYGEVLRGVFEDDPLLSVRGDTAEQCWRIVEPVTAAWRDGQVPLLEYPAGSAGPAESLLSPTRTDG</sequence>
<evidence type="ECO:0000259" key="7">
    <source>
        <dbReference type="Pfam" id="PF02781"/>
    </source>
</evidence>
<accession>A0A561WB29</accession>
<dbReference type="SUPFAM" id="SSF55347">
    <property type="entry name" value="Glyceraldehyde-3-phosphate dehydrogenase-like, C-terminal domain"/>
    <property type="match status" value="1"/>
</dbReference>
<feature type="domain" description="Glucose-6-phosphate dehydrogenase NAD-binding" evidence="6">
    <location>
        <begin position="12"/>
        <end position="174"/>
    </location>
</feature>
<dbReference type="EMBL" id="VIWY01000003">
    <property type="protein sequence ID" value="TWG21068.1"/>
    <property type="molecule type" value="Genomic_DNA"/>
</dbReference>
<dbReference type="PANTHER" id="PTHR23429:SF0">
    <property type="entry name" value="GLUCOSE-6-PHOSPHATE 1-DEHYDROGENASE"/>
    <property type="match status" value="1"/>
</dbReference>
<dbReference type="RefSeq" id="WP_122979741.1">
    <property type="nucleotide sequence ID" value="NZ_BOMX01000114.1"/>
</dbReference>
<evidence type="ECO:0000259" key="6">
    <source>
        <dbReference type="Pfam" id="PF00479"/>
    </source>
</evidence>
<comment type="caution">
    <text evidence="8">The sequence shown here is derived from an EMBL/GenBank/DDBJ whole genome shotgun (WGS) entry which is preliminary data.</text>
</comment>
<dbReference type="InterPro" id="IPR022675">
    <property type="entry name" value="G6P_DH_C"/>
</dbReference>
<feature type="domain" description="Glucose-6-phosphate dehydrogenase C-terminal" evidence="7">
    <location>
        <begin position="178"/>
        <end position="454"/>
    </location>
</feature>
<dbReference type="AlphaFoldDB" id="A0A561WB29"/>
<dbReference type="Pfam" id="PF00479">
    <property type="entry name" value="G6PD_N"/>
    <property type="match status" value="1"/>
</dbReference>
<dbReference type="InterPro" id="IPR022674">
    <property type="entry name" value="G6P_DH_NAD-bd"/>
</dbReference>
<organism evidence="8 9">
    <name type="scientific">Actinoplanes teichomyceticus</name>
    <dbReference type="NCBI Taxonomy" id="1867"/>
    <lineage>
        <taxon>Bacteria</taxon>
        <taxon>Bacillati</taxon>
        <taxon>Actinomycetota</taxon>
        <taxon>Actinomycetes</taxon>
        <taxon>Micromonosporales</taxon>
        <taxon>Micromonosporaceae</taxon>
        <taxon>Actinoplanes</taxon>
    </lineage>
</organism>
<dbReference type="Gene3D" id="3.40.50.720">
    <property type="entry name" value="NAD(P)-binding Rossmann-like Domain"/>
    <property type="match status" value="1"/>
</dbReference>
<evidence type="ECO:0000256" key="4">
    <source>
        <dbReference type="ARBA" id="ARBA00023002"/>
    </source>
</evidence>
<keyword evidence="2" id="KW-0313">Glucose metabolism</keyword>
<evidence type="ECO:0000313" key="9">
    <source>
        <dbReference type="Proteomes" id="UP000320239"/>
    </source>
</evidence>
<dbReference type="Gene3D" id="3.30.360.10">
    <property type="entry name" value="Dihydrodipicolinate Reductase, domain 2"/>
    <property type="match status" value="1"/>
</dbReference>
<evidence type="ECO:0000256" key="1">
    <source>
        <dbReference type="ARBA" id="ARBA00004937"/>
    </source>
</evidence>
<dbReference type="GO" id="GO:0005829">
    <property type="term" value="C:cytosol"/>
    <property type="evidence" value="ECO:0007669"/>
    <property type="project" value="TreeGrafter"/>
</dbReference>
<dbReference type="PRINTS" id="PR00079">
    <property type="entry name" value="G6PDHDRGNASE"/>
</dbReference>
<keyword evidence="4" id="KW-0560">Oxidoreductase</keyword>
<dbReference type="OrthoDB" id="9802739at2"/>